<feature type="chain" id="PRO_5022155428" evidence="3">
    <location>
        <begin position="21"/>
        <end position="395"/>
    </location>
</feature>
<evidence type="ECO:0000256" key="2">
    <source>
        <dbReference type="SAM" id="Phobius"/>
    </source>
</evidence>
<name>A0A517LIN1_9PEZI</name>
<feature type="region of interest" description="Disordered" evidence="1">
    <location>
        <begin position="297"/>
        <end position="395"/>
    </location>
</feature>
<dbReference type="AlphaFoldDB" id="A0A517LIN1"/>
<dbReference type="STRING" id="50376.A0A517LIN1"/>
<feature type="compositionally biased region" description="Basic and acidic residues" evidence="1">
    <location>
        <begin position="362"/>
        <end position="395"/>
    </location>
</feature>
<feature type="compositionally biased region" description="Polar residues" evidence="1">
    <location>
        <begin position="332"/>
        <end position="358"/>
    </location>
</feature>
<reference evidence="4 5" key="1">
    <citation type="submission" date="2019-07" db="EMBL/GenBank/DDBJ databases">
        <title>Finished genome of Venturia effusa.</title>
        <authorList>
            <person name="Young C.A."/>
            <person name="Cox M.P."/>
            <person name="Ganley A.R.D."/>
            <person name="David W.J."/>
        </authorList>
    </citation>
    <scope>NUCLEOTIDE SEQUENCE [LARGE SCALE GENOMIC DNA]</scope>
    <source>
        <strain evidence="5">albino</strain>
    </source>
</reference>
<keyword evidence="2" id="KW-1133">Transmembrane helix</keyword>
<protein>
    <submittedName>
        <fullName evidence="4">Uncharacterized protein</fullName>
    </submittedName>
</protein>
<feature type="compositionally biased region" description="Polar residues" evidence="1">
    <location>
        <begin position="305"/>
        <end position="315"/>
    </location>
</feature>
<evidence type="ECO:0000256" key="1">
    <source>
        <dbReference type="SAM" id="MobiDB-lite"/>
    </source>
</evidence>
<evidence type="ECO:0000313" key="5">
    <source>
        <dbReference type="Proteomes" id="UP000316270"/>
    </source>
</evidence>
<keyword evidence="5" id="KW-1185">Reference proteome</keyword>
<organism evidence="4 5">
    <name type="scientific">Venturia effusa</name>
    <dbReference type="NCBI Taxonomy" id="50376"/>
    <lineage>
        <taxon>Eukaryota</taxon>
        <taxon>Fungi</taxon>
        <taxon>Dikarya</taxon>
        <taxon>Ascomycota</taxon>
        <taxon>Pezizomycotina</taxon>
        <taxon>Dothideomycetes</taxon>
        <taxon>Pleosporomycetidae</taxon>
        <taxon>Venturiales</taxon>
        <taxon>Venturiaceae</taxon>
        <taxon>Venturia</taxon>
    </lineage>
</organism>
<dbReference type="Proteomes" id="UP000316270">
    <property type="component" value="Chromosome 13"/>
</dbReference>
<feature type="transmembrane region" description="Helical" evidence="2">
    <location>
        <begin position="202"/>
        <end position="221"/>
    </location>
</feature>
<dbReference type="EMBL" id="CP042197">
    <property type="protein sequence ID" value="QDS75500.1"/>
    <property type="molecule type" value="Genomic_DNA"/>
</dbReference>
<evidence type="ECO:0000256" key="3">
    <source>
        <dbReference type="SAM" id="SignalP"/>
    </source>
</evidence>
<keyword evidence="3" id="KW-0732">Signal</keyword>
<proteinExistence type="predicted"/>
<keyword evidence="2" id="KW-0812">Transmembrane</keyword>
<feature type="signal peptide" evidence="3">
    <location>
        <begin position="1"/>
        <end position="20"/>
    </location>
</feature>
<feature type="region of interest" description="Disordered" evidence="1">
    <location>
        <begin position="249"/>
        <end position="271"/>
    </location>
</feature>
<sequence>MGAMILGVIASLMLINTVWTQPALHFTDVPDTGVVVGKHYNIEWTGGDHSSVCIPIILTLQRGEIGDAEDVTEFSIIAGGYSYDFVPGSDLDDGDNYLLRVSQGAVEDFSSVFSLYGGRKAAASSPSPATEFSIVTTSTRSGLTAMSAAEASLVTDVLSAVPAQITSTSGSSNTVKILVPFPTSSFDAPREEDFHMTINDKFALGFGIPVVLLVLSTLGYWRAIKYFLHRKVTGEPKLPVYESYENARTASKPDSRGSWSSQPASLWGAASRRGSLPPFPVQGAFSDSTELLTTPKTVHTHASARLSQGSSRAPNQTPPKQTPLKASLKMSAPNQGRQSPEPETQTDAQKGQQAQPNEQEADTTKSSDPKETLKGLESNPEHILAKSAEEKTSKK</sequence>
<keyword evidence="2" id="KW-0472">Membrane</keyword>
<dbReference type="OrthoDB" id="3940112at2759"/>
<evidence type="ECO:0000313" key="4">
    <source>
        <dbReference type="EMBL" id="QDS75500.1"/>
    </source>
</evidence>
<accession>A0A517LIN1</accession>
<gene>
    <name evidence="4" type="ORF">FKW77_004849</name>
</gene>